<keyword evidence="7" id="KW-1185">Reference proteome</keyword>
<sequence>MSYLTLDGVACATPDGSLLFSDLNLSLAHESVGLVGRNGSGKSTLLQAIAMQGPVAQGTITCRGRVGFLRQLPPVGTQTVGDTLGGGALACLRRIESGTAADADYEQADWTLPARLDAATASVGLPPLDVERPLAALSGGERMRVMLAGLLLDHTDVLLLDEPTNNLDDAGRDAVLDLLQRWHGPVLVASHDRALLEHVDRIVELTRTGIHVVGGGWSVFEQQRSAERARALDALDKAESAVKSARRDRQREAEKQAQRDKRGRAVAARKSEPKILLHARQQRAEQTAARYRAVGNDSVAQAGDALAQAQAEVERVVPIRIAMPSCGLPTRHVLVEARHVMCEREGRRLFGLLDLTIRGPERIALTGPNGSGKTSLIRLLLGDEPPQEGAITADRGDMALLDQHISLLERSETALGAMRRLNPEITAAQAHDALASYGFRNRWGDRTVESLSGGERVRLALACLFSRPRPPRMLILDEPTNHLDVEATMLLEEALQAYDGALLCVSHDRGFRDALKLEREVSLSAET</sequence>
<dbReference type="Gene3D" id="3.40.50.300">
    <property type="entry name" value="P-loop containing nucleotide triphosphate hydrolases"/>
    <property type="match status" value="2"/>
</dbReference>
<keyword evidence="1" id="KW-0677">Repeat</keyword>
<dbReference type="Pfam" id="PF00005">
    <property type="entry name" value="ABC_tran"/>
    <property type="match status" value="2"/>
</dbReference>
<keyword evidence="3 6" id="KW-0067">ATP-binding</keyword>
<organism evidence="6 7">
    <name type="scientific">Novosphingobium indicum</name>
    <dbReference type="NCBI Taxonomy" id="462949"/>
    <lineage>
        <taxon>Bacteria</taxon>
        <taxon>Pseudomonadati</taxon>
        <taxon>Pseudomonadota</taxon>
        <taxon>Alphaproteobacteria</taxon>
        <taxon>Sphingomonadales</taxon>
        <taxon>Sphingomonadaceae</taxon>
        <taxon>Novosphingobium</taxon>
    </lineage>
</organism>
<evidence type="ECO:0000259" key="5">
    <source>
        <dbReference type="PROSITE" id="PS50893"/>
    </source>
</evidence>
<dbReference type="InterPro" id="IPR003439">
    <property type="entry name" value="ABC_transporter-like_ATP-bd"/>
</dbReference>
<dbReference type="InterPro" id="IPR050611">
    <property type="entry name" value="ABCF"/>
</dbReference>
<evidence type="ECO:0000313" key="6">
    <source>
        <dbReference type="EMBL" id="GGN49067.1"/>
    </source>
</evidence>
<comment type="caution">
    <text evidence="6">The sequence shown here is derived from an EMBL/GenBank/DDBJ whole genome shotgun (WGS) entry which is preliminary data.</text>
</comment>
<dbReference type="InterPro" id="IPR027417">
    <property type="entry name" value="P-loop_NTPase"/>
</dbReference>
<dbReference type="PROSITE" id="PS50893">
    <property type="entry name" value="ABC_TRANSPORTER_2"/>
    <property type="match status" value="2"/>
</dbReference>
<dbReference type="PROSITE" id="PS00211">
    <property type="entry name" value="ABC_TRANSPORTER_1"/>
    <property type="match status" value="2"/>
</dbReference>
<evidence type="ECO:0000256" key="3">
    <source>
        <dbReference type="ARBA" id="ARBA00022840"/>
    </source>
</evidence>
<evidence type="ECO:0000256" key="4">
    <source>
        <dbReference type="SAM" id="MobiDB-lite"/>
    </source>
</evidence>
<protein>
    <submittedName>
        <fullName evidence="6">ABC transporter ATP-binding protein</fullName>
    </submittedName>
</protein>
<dbReference type="SUPFAM" id="SSF52540">
    <property type="entry name" value="P-loop containing nucleoside triphosphate hydrolases"/>
    <property type="match status" value="2"/>
</dbReference>
<feature type="domain" description="ABC transporter" evidence="5">
    <location>
        <begin position="335"/>
        <end position="527"/>
    </location>
</feature>
<dbReference type="RefSeq" id="WP_188819479.1">
    <property type="nucleotide sequence ID" value="NZ_BMLK01000008.1"/>
</dbReference>
<dbReference type="InterPro" id="IPR017871">
    <property type="entry name" value="ABC_transporter-like_CS"/>
</dbReference>
<dbReference type="GO" id="GO:0005524">
    <property type="term" value="F:ATP binding"/>
    <property type="evidence" value="ECO:0007669"/>
    <property type="project" value="UniProtKB-KW"/>
</dbReference>
<evidence type="ECO:0000256" key="2">
    <source>
        <dbReference type="ARBA" id="ARBA00022741"/>
    </source>
</evidence>
<feature type="region of interest" description="Disordered" evidence="4">
    <location>
        <begin position="240"/>
        <end position="272"/>
    </location>
</feature>
<dbReference type="PANTHER" id="PTHR19211:SF6">
    <property type="entry name" value="BLL7188 PROTEIN"/>
    <property type="match status" value="1"/>
</dbReference>
<dbReference type="Proteomes" id="UP000605099">
    <property type="component" value="Unassembled WGS sequence"/>
</dbReference>
<keyword evidence="2" id="KW-0547">Nucleotide-binding</keyword>
<name>A0ABQ2JPM3_9SPHN</name>
<reference evidence="7" key="1">
    <citation type="journal article" date="2019" name="Int. J. Syst. Evol. Microbiol.">
        <title>The Global Catalogue of Microorganisms (GCM) 10K type strain sequencing project: providing services to taxonomists for standard genome sequencing and annotation.</title>
        <authorList>
            <consortium name="The Broad Institute Genomics Platform"/>
            <consortium name="The Broad Institute Genome Sequencing Center for Infectious Disease"/>
            <person name="Wu L."/>
            <person name="Ma J."/>
        </authorList>
    </citation>
    <scope>NUCLEOTIDE SEQUENCE [LARGE SCALE GENOMIC DNA]</scope>
    <source>
        <strain evidence="7">CGMCC 1.6784</strain>
    </source>
</reference>
<gene>
    <name evidence="6" type="ORF">GCM10011349_19310</name>
</gene>
<evidence type="ECO:0000256" key="1">
    <source>
        <dbReference type="ARBA" id="ARBA00022737"/>
    </source>
</evidence>
<dbReference type="EMBL" id="BMLK01000008">
    <property type="protein sequence ID" value="GGN49067.1"/>
    <property type="molecule type" value="Genomic_DNA"/>
</dbReference>
<dbReference type="PANTHER" id="PTHR19211">
    <property type="entry name" value="ATP-BINDING TRANSPORT PROTEIN-RELATED"/>
    <property type="match status" value="1"/>
</dbReference>
<dbReference type="InterPro" id="IPR003593">
    <property type="entry name" value="AAA+_ATPase"/>
</dbReference>
<proteinExistence type="predicted"/>
<feature type="domain" description="ABC transporter" evidence="5">
    <location>
        <begin position="4"/>
        <end position="232"/>
    </location>
</feature>
<feature type="compositionally biased region" description="Basic and acidic residues" evidence="4">
    <location>
        <begin position="240"/>
        <end position="260"/>
    </location>
</feature>
<dbReference type="CDD" id="cd03221">
    <property type="entry name" value="ABCF_EF-3"/>
    <property type="match status" value="2"/>
</dbReference>
<evidence type="ECO:0000313" key="7">
    <source>
        <dbReference type="Proteomes" id="UP000605099"/>
    </source>
</evidence>
<dbReference type="SMART" id="SM00382">
    <property type="entry name" value="AAA"/>
    <property type="match status" value="2"/>
</dbReference>
<accession>A0ABQ2JPM3</accession>